<sequence>MPVHFIAEFVSSKVPSEYYATLGSAILATSLLKKWSSGQKLTDMQESYGKPLRDLHGRVVLVASGSFTPLGLVTLSSLAHRGAQIIALTPTLRSPRIHQLIALLRDSTNNELIYAEECDLQDLNSINTFSSKWNEGDPTTAGPSSGGKGGPRRIDVMLFMPSDEGPYSVGEGIKACEHPEVERTYGEEVLGRFHLINAILPSLLLLPPERDIRIVSVISPWYGAGVSSLTLLGAPLEPPQEEKKDGERSKAKMKRAYPLSTSEPWRIQGAAGLRWYALSRELQRRLQLLAEADHRPRDKLPGIDPIAIRPTATESIKKGDLKQVRRSNISVINVCTGFERNCDIISFLSPPAVDRDVHLLGKSADSDLHDAQDDHLKDPNPADFLKEALDPRLKERSTANGSVRVFAKLVTLVRYLVIVVLFPLIWLFCKSPTDSADSIIWSICKEMETESEIWHRLEANHKNDEDRNVSDSKMSKYREGLRQGELYREGRIIRPVLPKELLDRPEALSNLWKHEEARVESIIGSLRRPGKASG</sequence>
<keyword evidence="2" id="KW-1185">Reference proteome</keyword>
<gene>
    <name evidence="1" type="ORF">IE53DRAFT_319872</name>
</gene>
<protein>
    <submittedName>
        <fullName evidence="1">Uncharacterized protein</fullName>
    </submittedName>
</protein>
<organism evidence="1 2">
    <name type="scientific">Violaceomyces palustris</name>
    <dbReference type="NCBI Taxonomy" id="1673888"/>
    <lineage>
        <taxon>Eukaryota</taxon>
        <taxon>Fungi</taxon>
        <taxon>Dikarya</taxon>
        <taxon>Basidiomycota</taxon>
        <taxon>Ustilaginomycotina</taxon>
        <taxon>Ustilaginomycetes</taxon>
        <taxon>Violaceomycetales</taxon>
        <taxon>Violaceomycetaceae</taxon>
        <taxon>Violaceomyces</taxon>
    </lineage>
</organism>
<reference evidence="1 2" key="1">
    <citation type="journal article" date="2018" name="Mol. Biol. Evol.">
        <title>Broad Genomic Sampling Reveals a Smut Pathogenic Ancestry of the Fungal Clade Ustilaginomycotina.</title>
        <authorList>
            <person name="Kijpornyongpan T."/>
            <person name="Mondo S.J."/>
            <person name="Barry K."/>
            <person name="Sandor L."/>
            <person name="Lee J."/>
            <person name="Lipzen A."/>
            <person name="Pangilinan J."/>
            <person name="LaButti K."/>
            <person name="Hainaut M."/>
            <person name="Henrissat B."/>
            <person name="Grigoriev I.V."/>
            <person name="Spatafora J.W."/>
            <person name="Aime M.C."/>
        </authorList>
    </citation>
    <scope>NUCLEOTIDE SEQUENCE [LARGE SCALE GENOMIC DNA]</scope>
    <source>
        <strain evidence="1 2">SA 807</strain>
    </source>
</reference>
<name>A0ACD0NQV7_9BASI</name>
<proteinExistence type="predicted"/>
<accession>A0ACD0NQV7</accession>
<dbReference type="EMBL" id="KZ820252">
    <property type="protein sequence ID" value="PWN48187.1"/>
    <property type="molecule type" value="Genomic_DNA"/>
</dbReference>
<evidence type="ECO:0000313" key="1">
    <source>
        <dbReference type="EMBL" id="PWN48187.1"/>
    </source>
</evidence>
<dbReference type="Proteomes" id="UP000245626">
    <property type="component" value="Unassembled WGS sequence"/>
</dbReference>
<evidence type="ECO:0000313" key="2">
    <source>
        <dbReference type="Proteomes" id="UP000245626"/>
    </source>
</evidence>